<evidence type="ECO:0000256" key="2">
    <source>
        <dbReference type="SAM" id="Phobius"/>
    </source>
</evidence>
<sequence length="395" mass="43109">MTTNAALKSGRRQLMIHDGAAFLILTAVTGVLFAVTLFLFRSFSSHRADLAVEASDAGKEALAQHRPHDAIASLREALSYAPNQRDYQLLLAQALGEDGRIEEANNYFLNLREAEPGDGFINLQLARLARQRKLKQQAVDFYRASIFGDWKGEGDVHRRRVRLELADFLIGQKDLQEAQSELVIAASNARSSSDPALDMTIGDAFLQAGDSANALRLYQKAMIDSPRDPVAYEKAGRIAYRQGDFAHAAEWLEHALRESAGNPGSAADPEGDTATLQKNSERLLALAPAAATTRTDRVAREIHNRALAKQRFDACLKQSSTPKSLPSAALQNLAARWTSAVKTTRIALLSDRTTEADLNTLIGDTEILTAQTCGPPKGDDGLLLILAQRNVQPTR</sequence>
<keyword evidence="2" id="KW-1133">Transmembrane helix</keyword>
<dbReference type="EMBL" id="JACHIP010000006">
    <property type="protein sequence ID" value="MBB5059536.1"/>
    <property type="molecule type" value="Genomic_DNA"/>
</dbReference>
<feature type="repeat" description="TPR" evidence="1">
    <location>
        <begin position="195"/>
        <end position="228"/>
    </location>
</feature>
<keyword evidence="2" id="KW-0472">Membrane</keyword>
<dbReference type="InterPro" id="IPR011990">
    <property type="entry name" value="TPR-like_helical_dom_sf"/>
</dbReference>
<keyword evidence="1" id="KW-0802">TPR repeat</keyword>
<keyword evidence="2" id="KW-0812">Transmembrane</keyword>
<accession>A0A7W8E5D7</accession>
<dbReference type="AlphaFoldDB" id="A0A7W8E5D7"/>
<comment type="caution">
    <text evidence="3">The sequence shown here is derived from an EMBL/GenBank/DDBJ whole genome shotgun (WGS) entry which is preliminary data.</text>
</comment>
<proteinExistence type="predicted"/>
<evidence type="ECO:0000313" key="4">
    <source>
        <dbReference type="Proteomes" id="UP000540989"/>
    </source>
</evidence>
<gene>
    <name evidence="3" type="ORF">HDF16_004262</name>
</gene>
<organism evidence="3 4">
    <name type="scientific">Granulicella aggregans</name>
    <dbReference type="NCBI Taxonomy" id="474949"/>
    <lineage>
        <taxon>Bacteria</taxon>
        <taxon>Pseudomonadati</taxon>
        <taxon>Acidobacteriota</taxon>
        <taxon>Terriglobia</taxon>
        <taxon>Terriglobales</taxon>
        <taxon>Acidobacteriaceae</taxon>
        <taxon>Granulicella</taxon>
    </lineage>
</organism>
<dbReference type="Proteomes" id="UP000540989">
    <property type="component" value="Unassembled WGS sequence"/>
</dbReference>
<dbReference type="SUPFAM" id="SSF48452">
    <property type="entry name" value="TPR-like"/>
    <property type="match status" value="1"/>
</dbReference>
<feature type="transmembrane region" description="Helical" evidence="2">
    <location>
        <begin position="20"/>
        <end position="40"/>
    </location>
</feature>
<dbReference type="Gene3D" id="1.25.40.10">
    <property type="entry name" value="Tetratricopeptide repeat domain"/>
    <property type="match status" value="2"/>
</dbReference>
<evidence type="ECO:0000256" key="1">
    <source>
        <dbReference type="PROSITE-ProRule" id="PRU00339"/>
    </source>
</evidence>
<keyword evidence="4" id="KW-1185">Reference proteome</keyword>
<dbReference type="PROSITE" id="PS50005">
    <property type="entry name" value="TPR"/>
    <property type="match status" value="1"/>
</dbReference>
<protein>
    <submittedName>
        <fullName evidence="3">Tetratricopeptide (TPR) repeat protein</fullName>
    </submittedName>
</protein>
<dbReference type="Pfam" id="PF14559">
    <property type="entry name" value="TPR_19"/>
    <property type="match status" value="1"/>
</dbReference>
<evidence type="ECO:0000313" key="3">
    <source>
        <dbReference type="EMBL" id="MBB5059536.1"/>
    </source>
</evidence>
<reference evidence="3 4" key="1">
    <citation type="submission" date="2020-08" db="EMBL/GenBank/DDBJ databases">
        <title>Genomic Encyclopedia of Type Strains, Phase IV (KMG-V): Genome sequencing to study the core and pangenomes of soil and plant-associated prokaryotes.</title>
        <authorList>
            <person name="Whitman W."/>
        </authorList>
    </citation>
    <scope>NUCLEOTIDE SEQUENCE [LARGE SCALE GENOMIC DNA]</scope>
    <source>
        <strain evidence="3 4">M8UP14</strain>
    </source>
</reference>
<dbReference type="RefSeq" id="WP_184221140.1">
    <property type="nucleotide sequence ID" value="NZ_JACHIP010000006.1"/>
</dbReference>
<dbReference type="Pfam" id="PF13432">
    <property type="entry name" value="TPR_16"/>
    <property type="match status" value="1"/>
</dbReference>
<dbReference type="InterPro" id="IPR019734">
    <property type="entry name" value="TPR_rpt"/>
</dbReference>
<name>A0A7W8E5D7_9BACT</name>